<accession>A0AAE1HQR8</accession>
<comment type="caution">
    <text evidence="2">The sequence shown here is derived from an EMBL/GenBank/DDBJ whole genome shotgun (WGS) entry which is preliminary data.</text>
</comment>
<proteinExistence type="predicted"/>
<dbReference type="PANTHER" id="PTHR46579">
    <property type="entry name" value="F5/8 TYPE C DOMAIN-CONTAINING PROTEIN-RELATED"/>
    <property type="match status" value="1"/>
</dbReference>
<dbReference type="EMBL" id="JAHWGI010001238">
    <property type="protein sequence ID" value="KAK3925598.1"/>
    <property type="molecule type" value="Genomic_DNA"/>
</dbReference>
<organism evidence="2 3">
    <name type="scientific">Frankliniella fusca</name>
    <dbReference type="NCBI Taxonomy" id="407009"/>
    <lineage>
        <taxon>Eukaryota</taxon>
        <taxon>Metazoa</taxon>
        <taxon>Ecdysozoa</taxon>
        <taxon>Arthropoda</taxon>
        <taxon>Hexapoda</taxon>
        <taxon>Insecta</taxon>
        <taxon>Pterygota</taxon>
        <taxon>Neoptera</taxon>
        <taxon>Paraneoptera</taxon>
        <taxon>Thysanoptera</taxon>
        <taxon>Terebrantia</taxon>
        <taxon>Thripoidea</taxon>
        <taxon>Thripidae</taxon>
        <taxon>Frankliniella</taxon>
    </lineage>
</organism>
<evidence type="ECO:0000256" key="1">
    <source>
        <dbReference type="SAM" id="MobiDB-lite"/>
    </source>
</evidence>
<dbReference type="Proteomes" id="UP001219518">
    <property type="component" value="Unassembled WGS sequence"/>
</dbReference>
<evidence type="ECO:0000313" key="2">
    <source>
        <dbReference type="EMBL" id="KAK3925598.1"/>
    </source>
</evidence>
<dbReference type="PANTHER" id="PTHR46579:SF1">
    <property type="entry name" value="F5_8 TYPE C DOMAIN-CONTAINING PROTEIN"/>
    <property type="match status" value="1"/>
</dbReference>
<reference evidence="2" key="2">
    <citation type="journal article" date="2023" name="BMC Genomics">
        <title>Pest status, molecular evolution, and epigenetic factors derived from the genome assembly of Frankliniella fusca, a thysanopteran phytovirus vector.</title>
        <authorList>
            <person name="Catto M.A."/>
            <person name="Labadie P.E."/>
            <person name="Jacobson A.L."/>
            <person name="Kennedy G.G."/>
            <person name="Srinivasan R."/>
            <person name="Hunt B.G."/>
        </authorList>
    </citation>
    <scope>NUCLEOTIDE SEQUENCE</scope>
    <source>
        <strain evidence="2">PL_HMW_Pooled</strain>
    </source>
</reference>
<sequence>MKRSRFRSWYARKRRETDDRQDQSSDESEVELVEHPEGRCVSSESSSSEGVQCNDDDYPGNESDSDSEQSQDSVQNQDADHLRREHNLDLNAEQEVDVNYEDDIAVGVGSGEDDLNNTISSASGGSDNSDHHVSSEGEASSDGLWFGERKPNPNLFLNPLVDQMGTLETEGAEMPLAGGGNIRVRAKIIGAVADLPAKALFMRMCQYNGRHSCFNCLSSGGRYDLGNITIQVFPYSRNYEPRIQDDMIDFAERALEARQQDPDATVYGVRGPTLMLPLLPNIVECLGIDIMHGVFLNLMRTLLRLFFENEYPNEPFNIAPFVNIVDVRLKNIKPPSSFQRLPRSIKKELALHKASDLKYLMMYYSLPVFLGILPLRYWLHHSKLVSAISLLCQESVSQGQINSAEEQLHSYVSDFQLLYGVRHVGLNLHQLLHLCDVVRNLGPAWVYSCFFYESLNGDLSKLVHGTRHAALQISSSSSVFMNLRVMVNEMDNSDAKQLCLKFLSMQEKAKITEIIDHKTAVVGKFQNCHPVPRCVSVFIQDTFDFVGGRFRYFFRLKKKGVVYNSESYTRSKKKVSCYVQITHQDVPYLCKIISFVKWSSCNDDCPPRCDECQKCFLVVVKLYETVFWEAQEHGIDLAYLNKVKPTNNIRVFMVSCISTQCIYMRIDNEEYMAIPINSIETE</sequence>
<reference evidence="2" key="1">
    <citation type="submission" date="2021-07" db="EMBL/GenBank/DDBJ databases">
        <authorList>
            <person name="Catto M.A."/>
            <person name="Jacobson A."/>
            <person name="Kennedy G."/>
            <person name="Labadie P."/>
            <person name="Hunt B.G."/>
            <person name="Srinivasan R."/>
        </authorList>
    </citation>
    <scope>NUCLEOTIDE SEQUENCE</scope>
    <source>
        <strain evidence="2">PL_HMW_Pooled</strain>
        <tissue evidence="2">Head</tissue>
    </source>
</reference>
<dbReference type="AlphaFoldDB" id="A0AAE1HQR8"/>
<feature type="region of interest" description="Disordered" evidence="1">
    <location>
        <begin position="106"/>
        <end position="145"/>
    </location>
</feature>
<protein>
    <submittedName>
        <fullName evidence="2">Histone-lysine N-methyltransferase, H3 lysine-4 specific</fullName>
    </submittedName>
</protein>
<gene>
    <name evidence="2" type="ORF">KUF71_013847</name>
</gene>
<evidence type="ECO:0000313" key="3">
    <source>
        <dbReference type="Proteomes" id="UP001219518"/>
    </source>
</evidence>
<feature type="compositionally biased region" description="Acidic residues" evidence="1">
    <location>
        <begin position="54"/>
        <end position="69"/>
    </location>
</feature>
<feature type="region of interest" description="Disordered" evidence="1">
    <location>
        <begin position="1"/>
        <end position="81"/>
    </location>
</feature>
<keyword evidence="3" id="KW-1185">Reference proteome</keyword>
<name>A0AAE1HQR8_9NEOP</name>
<feature type="compositionally biased region" description="Polar residues" evidence="1">
    <location>
        <begin position="116"/>
        <end position="127"/>
    </location>
</feature>
<feature type="compositionally biased region" description="Basic residues" evidence="1">
    <location>
        <begin position="1"/>
        <end position="14"/>
    </location>
</feature>